<dbReference type="AlphaFoldDB" id="A0A9Q0K5Y6"/>
<sequence>MAARNVYYLGRPNGRCRQPNSTRSVPETMMAPATTERPSRWTEAPALSVESKSVAVETVRNNFRRRFESIREDWYDEGVDKEETAEQDAYVDFDFDFFSILSKPKNYYESLEVKFNATEDSIRSNFIRLALQWHLDKRKDEDSATSRFLEINEAYKVLSDPIKRREYDRTLYADDYNIVEYLNQYKGLILTCNGLGIRHSI</sequence>
<dbReference type="EMBL" id="JAMYWD010000008">
    <property type="protein sequence ID" value="KAJ4963245.1"/>
    <property type="molecule type" value="Genomic_DNA"/>
</dbReference>
<evidence type="ECO:0000313" key="4">
    <source>
        <dbReference type="Proteomes" id="UP001141806"/>
    </source>
</evidence>
<reference evidence="3" key="1">
    <citation type="journal article" date="2023" name="Plant J.">
        <title>The genome of the king protea, Protea cynaroides.</title>
        <authorList>
            <person name="Chang J."/>
            <person name="Duong T.A."/>
            <person name="Schoeman C."/>
            <person name="Ma X."/>
            <person name="Roodt D."/>
            <person name="Barker N."/>
            <person name="Li Z."/>
            <person name="Van de Peer Y."/>
            <person name="Mizrachi E."/>
        </authorList>
    </citation>
    <scope>NUCLEOTIDE SEQUENCE</scope>
    <source>
        <tissue evidence="3">Young leaves</tissue>
    </source>
</reference>
<dbReference type="PANTHER" id="PTHR45504:SF3">
    <property type="entry name" value="CHAPERONE DNAJ-DOMAIN SUPERFAMILY PROTEIN"/>
    <property type="match status" value="1"/>
</dbReference>
<evidence type="ECO:0000256" key="1">
    <source>
        <dbReference type="SAM" id="MobiDB-lite"/>
    </source>
</evidence>
<gene>
    <name evidence="3" type="ORF">NE237_023184</name>
</gene>
<dbReference type="SMART" id="SM00271">
    <property type="entry name" value="DnaJ"/>
    <property type="match status" value="1"/>
</dbReference>
<dbReference type="Gene3D" id="1.10.287.110">
    <property type="entry name" value="DnaJ domain"/>
    <property type="match status" value="1"/>
</dbReference>
<dbReference type="PANTHER" id="PTHR45504">
    <property type="entry name" value="CHAPERONE DNAJ-DOMAIN SUPERFAMILY PROTEIN"/>
    <property type="match status" value="1"/>
</dbReference>
<dbReference type="PRINTS" id="PR00625">
    <property type="entry name" value="JDOMAIN"/>
</dbReference>
<comment type="caution">
    <text evidence="3">The sequence shown here is derived from an EMBL/GenBank/DDBJ whole genome shotgun (WGS) entry which is preliminary data.</text>
</comment>
<dbReference type="OrthoDB" id="10250354at2759"/>
<dbReference type="Pfam" id="PF00226">
    <property type="entry name" value="DnaJ"/>
    <property type="match status" value="1"/>
</dbReference>
<dbReference type="GO" id="GO:0005737">
    <property type="term" value="C:cytoplasm"/>
    <property type="evidence" value="ECO:0007669"/>
    <property type="project" value="TreeGrafter"/>
</dbReference>
<protein>
    <recommendedName>
        <fullName evidence="2">J domain-containing protein</fullName>
    </recommendedName>
</protein>
<dbReference type="CDD" id="cd06257">
    <property type="entry name" value="DnaJ"/>
    <property type="match status" value="1"/>
</dbReference>
<name>A0A9Q0K5Y6_9MAGN</name>
<dbReference type="InterPro" id="IPR036869">
    <property type="entry name" value="J_dom_sf"/>
</dbReference>
<dbReference type="Proteomes" id="UP001141806">
    <property type="component" value="Unassembled WGS sequence"/>
</dbReference>
<feature type="domain" description="J" evidence="2">
    <location>
        <begin position="106"/>
        <end position="171"/>
    </location>
</feature>
<dbReference type="PROSITE" id="PS50076">
    <property type="entry name" value="DNAJ_2"/>
    <property type="match status" value="1"/>
</dbReference>
<keyword evidence="4" id="KW-1185">Reference proteome</keyword>
<dbReference type="GO" id="GO:0005634">
    <property type="term" value="C:nucleus"/>
    <property type="evidence" value="ECO:0007669"/>
    <property type="project" value="TreeGrafter"/>
</dbReference>
<accession>A0A9Q0K5Y6</accession>
<evidence type="ECO:0000313" key="3">
    <source>
        <dbReference type="EMBL" id="KAJ4963245.1"/>
    </source>
</evidence>
<feature type="region of interest" description="Disordered" evidence="1">
    <location>
        <begin position="15"/>
        <end position="39"/>
    </location>
</feature>
<organism evidence="3 4">
    <name type="scientific">Protea cynaroides</name>
    <dbReference type="NCBI Taxonomy" id="273540"/>
    <lineage>
        <taxon>Eukaryota</taxon>
        <taxon>Viridiplantae</taxon>
        <taxon>Streptophyta</taxon>
        <taxon>Embryophyta</taxon>
        <taxon>Tracheophyta</taxon>
        <taxon>Spermatophyta</taxon>
        <taxon>Magnoliopsida</taxon>
        <taxon>Proteales</taxon>
        <taxon>Proteaceae</taxon>
        <taxon>Protea</taxon>
    </lineage>
</organism>
<dbReference type="SUPFAM" id="SSF46565">
    <property type="entry name" value="Chaperone J-domain"/>
    <property type="match status" value="1"/>
</dbReference>
<evidence type="ECO:0000259" key="2">
    <source>
        <dbReference type="PROSITE" id="PS50076"/>
    </source>
</evidence>
<proteinExistence type="predicted"/>
<dbReference type="InterPro" id="IPR001623">
    <property type="entry name" value="DnaJ_domain"/>
</dbReference>